<name>A0ABQ4LYY7_9BACL</name>
<gene>
    <name evidence="1" type="ORF">J21TS3_31740</name>
</gene>
<comment type="caution">
    <text evidence="1">The sequence shown here is derived from an EMBL/GenBank/DDBJ whole genome shotgun (WGS) entry which is preliminary data.</text>
</comment>
<proteinExistence type="predicted"/>
<dbReference type="Proteomes" id="UP000680638">
    <property type="component" value="Unassembled WGS sequence"/>
</dbReference>
<evidence type="ECO:0000313" key="2">
    <source>
        <dbReference type="Proteomes" id="UP000680638"/>
    </source>
</evidence>
<keyword evidence="2" id="KW-1185">Reference proteome</keyword>
<evidence type="ECO:0000313" key="1">
    <source>
        <dbReference type="EMBL" id="GIO68353.1"/>
    </source>
</evidence>
<reference evidence="1 2" key="1">
    <citation type="submission" date="2021-03" db="EMBL/GenBank/DDBJ databases">
        <title>Antimicrobial resistance genes in bacteria isolated from Japanese honey, and their potential for conferring macrolide and lincosamide resistance in the American foulbrood pathogen Paenibacillus larvae.</title>
        <authorList>
            <person name="Okamoto M."/>
            <person name="Kumagai M."/>
            <person name="Kanamori H."/>
            <person name="Takamatsu D."/>
        </authorList>
    </citation>
    <scope>NUCLEOTIDE SEQUENCE [LARGE SCALE GENOMIC DNA]</scope>
    <source>
        <strain evidence="1 2">J21TS3</strain>
    </source>
</reference>
<dbReference type="EMBL" id="BORW01000017">
    <property type="protein sequence ID" value="GIO68353.1"/>
    <property type="molecule type" value="Genomic_DNA"/>
</dbReference>
<sequence>MAYSALSIINIIKIEYKIYSLFTKSRYPIIITRVSGIKDISNMIYDAVRSDFQGFRIALHIAYFFVQFM</sequence>
<accession>A0ABQ4LYY7</accession>
<organism evidence="1 2">
    <name type="scientific">Paenibacillus cookii</name>
    <dbReference type="NCBI Taxonomy" id="157839"/>
    <lineage>
        <taxon>Bacteria</taxon>
        <taxon>Bacillati</taxon>
        <taxon>Bacillota</taxon>
        <taxon>Bacilli</taxon>
        <taxon>Bacillales</taxon>
        <taxon>Paenibacillaceae</taxon>
        <taxon>Paenibacillus</taxon>
    </lineage>
</organism>
<protein>
    <submittedName>
        <fullName evidence="1">Uncharacterized protein</fullName>
    </submittedName>
</protein>